<dbReference type="InterPro" id="IPR033694">
    <property type="entry name" value="PGPEP1_Cys_AS"/>
</dbReference>
<evidence type="ECO:0000256" key="2">
    <source>
        <dbReference type="ARBA" id="ARBA00002280"/>
    </source>
</evidence>
<dbReference type="NCBIfam" id="NF009676">
    <property type="entry name" value="PRK13197.1"/>
    <property type="match status" value="1"/>
</dbReference>
<dbReference type="EMBL" id="AP028978">
    <property type="protein sequence ID" value="BET95743.1"/>
    <property type="molecule type" value="Genomic_DNA"/>
</dbReference>
<evidence type="ECO:0000256" key="3">
    <source>
        <dbReference type="ARBA" id="ARBA00004496"/>
    </source>
</evidence>
<dbReference type="PANTHER" id="PTHR23402:SF1">
    <property type="entry name" value="PYROGLUTAMYL-PEPTIDASE I"/>
    <property type="match status" value="1"/>
</dbReference>
<accession>A0ABM8JSU5</accession>
<dbReference type="InterPro" id="IPR029762">
    <property type="entry name" value="PGP-I_bact-type"/>
</dbReference>
<dbReference type="Pfam" id="PF01470">
    <property type="entry name" value="Peptidase_C15"/>
    <property type="match status" value="1"/>
</dbReference>
<feature type="active site" evidence="9 11">
    <location>
        <position position="148"/>
    </location>
</feature>
<evidence type="ECO:0000256" key="8">
    <source>
        <dbReference type="ARBA" id="ARBA00022807"/>
    </source>
</evidence>
<dbReference type="EC" id="3.4.19.3" evidence="9"/>
<evidence type="ECO:0000256" key="7">
    <source>
        <dbReference type="ARBA" id="ARBA00022801"/>
    </source>
</evidence>
<dbReference type="NCBIfam" id="TIGR00504">
    <property type="entry name" value="pyro_pdase"/>
    <property type="match status" value="1"/>
</dbReference>
<comment type="subcellular location">
    <subcellularLocation>
        <location evidence="3 9">Cytoplasm</location>
    </subcellularLocation>
</comment>
<feature type="active site" evidence="9 10">
    <location>
        <position position="85"/>
    </location>
</feature>
<dbReference type="CDD" id="cd00501">
    <property type="entry name" value="Peptidase_C15"/>
    <property type="match status" value="1"/>
</dbReference>
<proteinExistence type="inferred from homology"/>
<keyword evidence="6 9" id="KW-0645">Protease</keyword>
<evidence type="ECO:0000313" key="12">
    <source>
        <dbReference type="EMBL" id="BET95743.1"/>
    </source>
</evidence>
<keyword evidence="13" id="KW-1185">Reference proteome</keyword>
<dbReference type="PROSITE" id="PS01333">
    <property type="entry name" value="PYRASE_GLU"/>
    <property type="match status" value="1"/>
</dbReference>
<feature type="active site" evidence="9">
    <location>
        <position position="172"/>
    </location>
</feature>
<evidence type="ECO:0000256" key="10">
    <source>
        <dbReference type="PROSITE-ProRule" id="PRU10076"/>
    </source>
</evidence>
<evidence type="ECO:0000256" key="4">
    <source>
        <dbReference type="ARBA" id="ARBA00006641"/>
    </source>
</evidence>
<reference evidence="12 13" key="1">
    <citation type="submission" date="2023-10" db="EMBL/GenBank/DDBJ databases">
        <title>Xenorhabdus taiwanensis sp. nov., a symbiotic bacterium associated with the entomopathogenic nematode Steinernema taiwanensis.</title>
        <authorList>
            <person name="Tseng C.T."/>
            <person name="Shu H.Y."/>
            <person name="Chen M.H."/>
            <person name="Fang Y.J."/>
            <person name="Wu T.L."/>
            <person name="Lin Y.C."/>
            <person name="Huang C.J."/>
        </authorList>
    </citation>
    <scope>NUCLEOTIDE SEQUENCE [LARGE SCALE GENOMIC DNA]</scope>
    <source>
        <strain evidence="12 13">TCT-1</strain>
    </source>
</reference>
<evidence type="ECO:0000256" key="9">
    <source>
        <dbReference type="HAMAP-Rule" id="MF_00417"/>
    </source>
</evidence>
<dbReference type="Gene3D" id="3.40.630.20">
    <property type="entry name" value="Peptidase C15, pyroglutamyl peptidase I-like"/>
    <property type="match status" value="1"/>
</dbReference>
<evidence type="ECO:0000256" key="6">
    <source>
        <dbReference type="ARBA" id="ARBA00022670"/>
    </source>
</evidence>
<dbReference type="HAMAP" id="MF_00417">
    <property type="entry name" value="Pyrrolid_peptidase"/>
    <property type="match status" value="1"/>
</dbReference>
<dbReference type="PRINTS" id="PR00706">
    <property type="entry name" value="PYROGLUPTASE"/>
</dbReference>
<dbReference type="InterPro" id="IPR033693">
    <property type="entry name" value="PGPEP1_Glu_AS"/>
</dbReference>
<gene>
    <name evidence="9 12" type="primary">pcp</name>
    <name evidence="12" type="ORF">TCT1_06640</name>
</gene>
<keyword evidence="7 9" id="KW-0378">Hydrolase</keyword>
<evidence type="ECO:0000256" key="11">
    <source>
        <dbReference type="PROSITE-ProRule" id="PRU10077"/>
    </source>
</evidence>
<comment type="function">
    <text evidence="2 9">Removes 5-oxoproline from various penultimate amino acid residues except L-proline.</text>
</comment>
<dbReference type="Proteomes" id="UP001529514">
    <property type="component" value="Chromosome"/>
</dbReference>
<dbReference type="PANTHER" id="PTHR23402">
    <property type="entry name" value="PROTEASE FAMILY C15 PYROGLUTAMYL-PEPTIDASE I-RELATED"/>
    <property type="match status" value="1"/>
</dbReference>
<comment type="catalytic activity">
    <reaction evidence="1 9 10">
        <text>Release of an N-terminal pyroglutamyl group from a polypeptide, the second amino acid generally not being Pro.</text>
        <dbReference type="EC" id="3.4.19.3"/>
    </reaction>
</comment>
<dbReference type="InterPro" id="IPR016125">
    <property type="entry name" value="Peptidase_C15-like"/>
</dbReference>
<evidence type="ECO:0000256" key="5">
    <source>
        <dbReference type="ARBA" id="ARBA00022490"/>
    </source>
</evidence>
<evidence type="ECO:0000256" key="1">
    <source>
        <dbReference type="ARBA" id="ARBA00001770"/>
    </source>
</evidence>
<protein>
    <recommendedName>
        <fullName evidence="9">Pyrrolidone-carboxylate peptidase</fullName>
        <ecNumber evidence="9">3.4.19.3</ecNumber>
    </recommendedName>
    <alternativeName>
        <fullName evidence="9">5-oxoprolyl-peptidase</fullName>
    </alternativeName>
    <alternativeName>
        <fullName evidence="9">Pyroglutamyl-peptidase I</fullName>
        <shortName evidence="9">PGP-I</shortName>
        <shortName evidence="9">Pyrase</shortName>
    </alternativeName>
</protein>
<dbReference type="InterPro" id="IPR036440">
    <property type="entry name" value="Peptidase_C15-like_sf"/>
</dbReference>
<keyword evidence="8 9" id="KW-0788">Thiol protease</keyword>
<dbReference type="PIRSF" id="PIRSF015592">
    <property type="entry name" value="Prld-crbxl_pptds"/>
    <property type="match status" value="1"/>
</dbReference>
<dbReference type="SUPFAM" id="SSF53182">
    <property type="entry name" value="Pyrrolidone carboxyl peptidase (pyroglutamate aminopeptidase)"/>
    <property type="match status" value="1"/>
</dbReference>
<keyword evidence="5 9" id="KW-0963">Cytoplasm</keyword>
<dbReference type="InterPro" id="IPR000816">
    <property type="entry name" value="Peptidase_C15"/>
</dbReference>
<name>A0ABM8JSU5_9GAMM</name>
<evidence type="ECO:0000313" key="13">
    <source>
        <dbReference type="Proteomes" id="UP001529514"/>
    </source>
</evidence>
<comment type="similarity">
    <text evidence="4 9">Belongs to the peptidase C15 family.</text>
</comment>
<comment type="subunit">
    <text evidence="9">Homotetramer.</text>
</comment>
<dbReference type="PROSITE" id="PS01334">
    <property type="entry name" value="PYRASE_CYS"/>
    <property type="match status" value="1"/>
</dbReference>
<sequence length="221" mass="23511">MQATSIKTILVTAFEPFAGETINSSWEAVRPLQGCQIAGANIEVCQLPCVFDASLEQLYAAIELVKPEVVISVGEAGNRSNISVERVAINVNDARIPDNAGQQPIDTPVISGGPTAYFSTLPIKAITNELNNAGIPATVSQTAGTFVCNHVMYGLLHYLNQRPPAIRGGFIHVPYLPEQATRHSGAPSMSVEMMTEALKIAIESAALRHEKDITISGGATN</sequence>
<organism evidence="12 13">
    <name type="scientific">Xenorhabdus taiwanensis</name>
    <dbReference type="NCBI Taxonomy" id="3085177"/>
    <lineage>
        <taxon>Bacteria</taxon>
        <taxon>Pseudomonadati</taxon>
        <taxon>Pseudomonadota</taxon>
        <taxon>Gammaproteobacteria</taxon>
        <taxon>Enterobacterales</taxon>
        <taxon>Morganellaceae</taxon>
        <taxon>Xenorhabdus</taxon>
    </lineage>
</organism>